<dbReference type="Proteomes" id="UP000030685">
    <property type="component" value="Unassembled WGS sequence"/>
</dbReference>
<proteinExistence type="predicted"/>
<dbReference type="AlphaFoldDB" id="X0KN66"/>
<protein>
    <submittedName>
        <fullName evidence="1">Uncharacterized protein</fullName>
    </submittedName>
</protein>
<dbReference type="VEuPathDB" id="FungiDB:FOIG_09809"/>
<reference evidence="1" key="1">
    <citation type="submission" date="2011-11" db="EMBL/GenBank/DDBJ databases">
        <title>The Genome Sequence of Fusarium oxysporum II5.</title>
        <authorList>
            <consortium name="The Broad Institute Genome Sequencing Platform"/>
            <person name="Ma L.-J."/>
            <person name="Gale L.R."/>
            <person name="Schwartz D.C."/>
            <person name="Zhou S."/>
            <person name="Corby-Kistler H."/>
            <person name="Young S.K."/>
            <person name="Zeng Q."/>
            <person name="Gargeya S."/>
            <person name="Fitzgerald M."/>
            <person name="Haas B."/>
            <person name="Abouelleil A."/>
            <person name="Alvarado L."/>
            <person name="Arachchi H.M."/>
            <person name="Berlin A."/>
            <person name="Brown A."/>
            <person name="Chapman S.B."/>
            <person name="Chen Z."/>
            <person name="Dunbar C."/>
            <person name="Freedman E."/>
            <person name="Gearin G."/>
            <person name="Goldberg J."/>
            <person name="Griggs A."/>
            <person name="Gujja S."/>
            <person name="Heiman D."/>
            <person name="Howarth C."/>
            <person name="Larson L."/>
            <person name="Lui A."/>
            <person name="MacDonald P.J.P."/>
            <person name="Montmayeur A."/>
            <person name="Murphy C."/>
            <person name="Neiman D."/>
            <person name="Pearson M."/>
            <person name="Priest M."/>
            <person name="Roberts A."/>
            <person name="Saif S."/>
            <person name="Shea T."/>
            <person name="Shenoy N."/>
            <person name="Sisk P."/>
            <person name="Stolte C."/>
            <person name="Sykes S."/>
            <person name="Wortman J."/>
            <person name="Nusbaum C."/>
            <person name="Birren B."/>
        </authorList>
    </citation>
    <scope>NUCLEOTIDE SEQUENCE [LARGE SCALE GENOMIC DNA]</scope>
    <source>
        <strain evidence="1">54006</strain>
    </source>
</reference>
<dbReference type="HOGENOM" id="CLU_2757874_0_0_1"/>
<name>X0KN66_FUSO5</name>
<gene>
    <name evidence="1" type="ORF">FOIG_09809</name>
</gene>
<accession>X0KN66</accession>
<reference evidence="1" key="2">
    <citation type="submission" date="2012-05" db="EMBL/GenBank/DDBJ databases">
        <title>The Genome Annotation of Fusarium oxysporum II5.</title>
        <authorList>
            <consortium name="The Broad Institute Genomics Platform"/>
            <person name="Ma L.-J."/>
            <person name="Corby-Kistler H."/>
            <person name="Broz K."/>
            <person name="Gale L.R."/>
            <person name="Jonkers W."/>
            <person name="O'Donnell K."/>
            <person name="Ploetz R."/>
            <person name="Steinberg C."/>
            <person name="Schwartz D.C."/>
            <person name="VanEtten H."/>
            <person name="Zhou S."/>
            <person name="Young S.K."/>
            <person name="Zeng Q."/>
            <person name="Gargeya S."/>
            <person name="Fitzgerald M."/>
            <person name="Abouelleil A."/>
            <person name="Alvarado L."/>
            <person name="Chapman S.B."/>
            <person name="Gainer-Dewar J."/>
            <person name="Goldberg J."/>
            <person name="Griggs A."/>
            <person name="Gujja S."/>
            <person name="Hansen M."/>
            <person name="Howarth C."/>
            <person name="Imamovic A."/>
            <person name="Ireland A."/>
            <person name="Larimer J."/>
            <person name="McCowan C."/>
            <person name="Murphy C."/>
            <person name="Pearson M."/>
            <person name="Poon T.W."/>
            <person name="Priest M."/>
            <person name="Roberts A."/>
            <person name="Saif S."/>
            <person name="Shea T."/>
            <person name="Sykes S."/>
            <person name="Wortman J."/>
            <person name="Nusbaum C."/>
            <person name="Birren B."/>
        </authorList>
    </citation>
    <scope>NUCLEOTIDE SEQUENCE</scope>
    <source>
        <strain evidence="1">54006</strain>
    </source>
</reference>
<sequence length="70" mass="7629">MFFSSGEQVGSIPDRPLPWGSEAGRIDLATSNAGVSEQYDYFSDKSDEWGKLLEPAFGVTDVNFQAVVVL</sequence>
<dbReference type="RefSeq" id="XP_031060349.1">
    <property type="nucleotide sequence ID" value="XM_031210098.1"/>
</dbReference>
<evidence type="ECO:0000313" key="1">
    <source>
        <dbReference type="EMBL" id="EXL98259.1"/>
    </source>
</evidence>
<organism evidence="1">
    <name type="scientific">Fusarium odoratissimum (strain NRRL 54006)</name>
    <dbReference type="NCBI Taxonomy" id="1089451"/>
    <lineage>
        <taxon>Eukaryota</taxon>
        <taxon>Fungi</taxon>
        <taxon>Dikarya</taxon>
        <taxon>Ascomycota</taxon>
        <taxon>Pezizomycotina</taxon>
        <taxon>Sordariomycetes</taxon>
        <taxon>Hypocreomycetidae</taxon>
        <taxon>Hypocreales</taxon>
        <taxon>Nectriaceae</taxon>
        <taxon>Fusarium</taxon>
        <taxon>Fusarium oxysporum species complex</taxon>
        <taxon>Fusarium oxysporum f. sp. cubense (strain race 4)</taxon>
    </lineage>
</organism>
<dbReference type="EMBL" id="JH658287">
    <property type="protein sequence ID" value="EXL98259.1"/>
    <property type="molecule type" value="Genomic_DNA"/>
</dbReference>
<dbReference type="GeneID" id="42034984"/>